<organism evidence="4 5">
    <name type="scientific">Plasmodium ovale curtisi</name>
    <dbReference type="NCBI Taxonomy" id="864141"/>
    <lineage>
        <taxon>Eukaryota</taxon>
        <taxon>Sar</taxon>
        <taxon>Alveolata</taxon>
        <taxon>Apicomplexa</taxon>
        <taxon>Aconoidasida</taxon>
        <taxon>Haemosporida</taxon>
        <taxon>Plasmodiidae</taxon>
        <taxon>Plasmodium</taxon>
        <taxon>Plasmodium (Plasmodium)</taxon>
    </lineage>
</organism>
<feature type="region of interest" description="Disordered" evidence="1">
    <location>
        <begin position="1"/>
        <end position="41"/>
    </location>
</feature>
<accession>A0A1A8XCA8</accession>
<dbReference type="EMBL" id="FLQV01003814">
    <property type="protein sequence ID" value="SBT02860.1"/>
    <property type="molecule type" value="Genomic_DNA"/>
</dbReference>
<keyword evidence="2" id="KW-0472">Membrane</keyword>
<dbReference type="Proteomes" id="UP000078560">
    <property type="component" value="Unassembled WGS sequence"/>
</dbReference>
<feature type="compositionally biased region" description="Polar residues" evidence="1">
    <location>
        <begin position="229"/>
        <end position="238"/>
    </location>
</feature>
<feature type="transmembrane region" description="Helical" evidence="2">
    <location>
        <begin position="509"/>
        <end position="537"/>
    </location>
</feature>
<name>A0A1A8XCA8_PLAOA</name>
<reference evidence="5 6" key="2">
    <citation type="submission" date="2016-05" db="EMBL/GenBank/DDBJ databases">
        <authorList>
            <person name="Naeem Raeece"/>
        </authorList>
    </citation>
    <scope>NUCLEOTIDE SEQUENCE [LARGE SCALE GENOMIC DNA]</scope>
</reference>
<feature type="region of interest" description="Disordered" evidence="1">
    <location>
        <begin position="138"/>
        <end position="356"/>
    </location>
</feature>
<feature type="compositionally biased region" description="Polar residues" evidence="1">
    <location>
        <begin position="318"/>
        <end position="331"/>
    </location>
</feature>
<evidence type="ECO:0000313" key="4">
    <source>
        <dbReference type="EMBL" id="SBT02860.1"/>
    </source>
</evidence>
<feature type="compositionally biased region" description="Polar residues" evidence="1">
    <location>
        <begin position="293"/>
        <end position="302"/>
    </location>
</feature>
<feature type="region of interest" description="Disordered" evidence="1">
    <location>
        <begin position="409"/>
        <end position="434"/>
    </location>
</feature>
<evidence type="ECO:0000313" key="5">
    <source>
        <dbReference type="Proteomes" id="UP000078546"/>
    </source>
</evidence>
<dbReference type="EMBL" id="FLQU01000023">
    <property type="protein sequence ID" value="SBS79979.1"/>
    <property type="molecule type" value="Genomic_DNA"/>
</dbReference>
<feature type="compositionally biased region" description="Polar residues" evidence="1">
    <location>
        <begin position="171"/>
        <end position="190"/>
    </location>
</feature>
<evidence type="ECO:0000256" key="1">
    <source>
        <dbReference type="SAM" id="MobiDB-lite"/>
    </source>
</evidence>
<evidence type="ECO:0000313" key="3">
    <source>
        <dbReference type="EMBL" id="SBS79979.1"/>
    </source>
</evidence>
<evidence type="ECO:0000256" key="2">
    <source>
        <dbReference type="SAM" id="Phobius"/>
    </source>
</evidence>
<dbReference type="Proteomes" id="UP000078546">
    <property type="component" value="Unassembled WGS sequence"/>
</dbReference>
<feature type="compositionally biased region" description="Basic and acidic residues" evidence="1">
    <location>
        <begin position="138"/>
        <end position="170"/>
    </location>
</feature>
<keyword evidence="2" id="KW-0812">Transmembrane</keyword>
<sequence length="587" mass="63790">MGVEVAFSGQSKGKSCMEEYNDISPEDDKKTSDVNDTNEEDDTFKQKCNDLRQYLELYDKKYNHCFKGEAATYFILNRELINKALIKCNEHDKRQEELNRAKETQIAEANALDANGMQLGGSAKVTLLGEKESELAEECKDETCKQKQLEDPEQPERLGKHSDEGQESEKITSGSPPELATLTNSLSTGHETLENKAHSSSPHSQEDATVIGSPSTHPPKGVETDTDPDSSPQGTPIVNSDPKETSVVTGLDSDKSLRTDSHGDSVSASKSDRPSNSAGITFSKPSVEKVDQAISTLESSDSFAPHSETSEKDPPGQSPQVSGLSSASPSLTAAGESLPGLPSSSGMSSSSDLSVSVATPLSIEKLPSDELTSSSTYRLPDGVMLPASQYPLASQTALILQHLPQSQQSFTGGQLSPEKHVSSETESSTSTVLQQNCDPDKAICDSNLRTHQQDLHDSNLSNHHSSEPGSLGSKDFPEVSIDSGGSHLAMGAINSSTSHTESEGTSIKIYIIIILVVLAVILLSLLLFKYACLRGYFSKKKNKKRQRIQEELDRIMYSPSIFDDNNIYLPYTRLEDSYWDKAHENYT</sequence>
<feature type="compositionally biased region" description="Basic and acidic residues" evidence="1">
    <location>
        <begin position="252"/>
        <end position="263"/>
    </location>
</feature>
<feature type="compositionally biased region" description="Low complexity" evidence="1">
    <location>
        <begin position="337"/>
        <end position="356"/>
    </location>
</feature>
<keyword evidence="2" id="KW-1133">Transmembrane helix</keyword>
<feature type="compositionally biased region" description="Polar residues" evidence="1">
    <location>
        <begin position="264"/>
        <end position="284"/>
    </location>
</feature>
<reference evidence="4" key="1">
    <citation type="submission" date="2016-05" db="EMBL/GenBank/DDBJ databases">
        <authorList>
            <person name="Lavstsen T."/>
            <person name="Jespersen J.S."/>
        </authorList>
    </citation>
    <scope>NUCLEOTIDE SEQUENCE [LARGE SCALE GENOMIC DNA]</scope>
</reference>
<evidence type="ECO:0000313" key="6">
    <source>
        <dbReference type="Proteomes" id="UP000078560"/>
    </source>
</evidence>
<gene>
    <name evidence="4" type="ORF">POVCU1_081550</name>
    <name evidence="3" type="ORF">POVCU2_0001690</name>
</gene>
<feature type="region of interest" description="Disordered" evidence="1">
    <location>
        <begin position="456"/>
        <end position="476"/>
    </location>
</feature>
<dbReference type="AlphaFoldDB" id="A0A1A8XCA8"/>
<protein>
    <submittedName>
        <fullName evidence="4">PIR Superfamily Protein</fullName>
    </submittedName>
</protein>
<proteinExistence type="predicted"/>